<dbReference type="AlphaFoldDB" id="A0A431VWK9"/>
<comment type="caution">
    <text evidence="2">The sequence shown here is derived from an EMBL/GenBank/DDBJ whole genome shotgun (WGS) entry which is preliminary data.</text>
</comment>
<dbReference type="OrthoDB" id="333278at2"/>
<name>A0A431VWK9_9DEIO</name>
<dbReference type="InterPro" id="IPR001279">
    <property type="entry name" value="Metallo-B-lactamas"/>
</dbReference>
<dbReference type="InterPro" id="IPR050855">
    <property type="entry name" value="NDM-1-like"/>
</dbReference>
<dbReference type="InterPro" id="IPR037482">
    <property type="entry name" value="ST1585_MBL-fold"/>
</dbReference>
<dbReference type="CDD" id="cd07726">
    <property type="entry name" value="ST1585-like_MBL-fold"/>
    <property type="match status" value="1"/>
</dbReference>
<dbReference type="RefSeq" id="WP_126351959.1">
    <property type="nucleotide sequence ID" value="NZ_CP086380.1"/>
</dbReference>
<sequence length="307" mass="33857">MQNFEPQLIDLHFQGTPGVVAVYVWDTGDGLALVDTGPGSTLEALKAGLDLLGAGWGDVRHILLTHIHFDHAGAAGQILDYSPRARVYVHERGARHLVSPERLYASAAQIYGDQMEALWGEMRPMDADRVTALAGGETLRLGGAEVRALYTPGHAVHHLAYVVGDELYTGDVGGIRLVPQQQTRPPTPPPDIDLAAWQQSAAELGALDVRRLHLAHFGTYAQGTDHWDPLLENLEREAKWMRERLPQVADPAELYEPFTEWVLEQVEAGAPGLGAAYRFASPPAMNVMGLAHYWQKQWKKQKEQGDE</sequence>
<dbReference type="InterPro" id="IPR036866">
    <property type="entry name" value="RibonucZ/Hydroxyglut_hydro"/>
</dbReference>
<dbReference type="SUPFAM" id="SSF56281">
    <property type="entry name" value="Metallo-hydrolase/oxidoreductase"/>
    <property type="match status" value="1"/>
</dbReference>
<gene>
    <name evidence="2" type="ORF">EJ104_06555</name>
</gene>
<keyword evidence="2" id="KW-0378">Hydrolase</keyword>
<dbReference type="EMBL" id="RXPE01000010">
    <property type="protein sequence ID" value="RTR27515.1"/>
    <property type="molecule type" value="Genomic_DNA"/>
</dbReference>
<dbReference type="PANTHER" id="PTHR42951">
    <property type="entry name" value="METALLO-BETA-LACTAMASE DOMAIN-CONTAINING"/>
    <property type="match status" value="1"/>
</dbReference>
<dbReference type="Pfam" id="PF00753">
    <property type="entry name" value="Lactamase_B"/>
    <property type="match status" value="1"/>
</dbReference>
<keyword evidence="3" id="KW-1185">Reference proteome</keyword>
<evidence type="ECO:0000313" key="3">
    <source>
        <dbReference type="Proteomes" id="UP000277766"/>
    </source>
</evidence>
<accession>A0A431VWK9</accession>
<protein>
    <submittedName>
        <fullName evidence="2">MBL fold metallo-hydrolase</fullName>
    </submittedName>
</protein>
<evidence type="ECO:0000259" key="1">
    <source>
        <dbReference type="SMART" id="SM00849"/>
    </source>
</evidence>
<feature type="domain" description="Metallo-beta-lactamase" evidence="1">
    <location>
        <begin position="18"/>
        <end position="216"/>
    </location>
</feature>
<dbReference type="SMART" id="SM00849">
    <property type="entry name" value="Lactamase_B"/>
    <property type="match status" value="1"/>
</dbReference>
<evidence type="ECO:0000313" key="2">
    <source>
        <dbReference type="EMBL" id="RTR27515.1"/>
    </source>
</evidence>
<dbReference type="GO" id="GO:0016787">
    <property type="term" value="F:hydrolase activity"/>
    <property type="evidence" value="ECO:0007669"/>
    <property type="project" value="UniProtKB-KW"/>
</dbReference>
<reference evidence="2 3" key="1">
    <citation type="submission" date="2018-12" db="EMBL/GenBank/DDBJ databases">
        <title>Deinococcus radiophilus ATCC 27603 genome sequencing and assembly.</title>
        <authorList>
            <person name="Maclea K.S."/>
            <person name="Maynard C.R."/>
        </authorList>
    </citation>
    <scope>NUCLEOTIDE SEQUENCE [LARGE SCALE GENOMIC DNA]</scope>
    <source>
        <strain evidence="2 3">ATCC 27603</strain>
    </source>
</reference>
<dbReference type="PANTHER" id="PTHR42951:SF22">
    <property type="entry name" value="METALLO BETA-LACTAMASE SUPERFAMILY LIPOPROTEIN"/>
    <property type="match status" value="1"/>
</dbReference>
<proteinExistence type="predicted"/>
<dbReference type="Gene3D" id="3.60.15.10">
    <property type="entry name" value="Ribonuclease Z/Hydroxyacylglutathione hydrolase-like"/>
    <property type="match status" value="1"/>
</dbReference>
<organism evidence="2 3">
    <name type="scientific">Deinococcus radiophilus</name>
    <dbReference type="NCBI Taxonomy" id="32062"/>
    <lineage>
        <taxon>Bacteria</taxon>
        <taxon>Thermotogati</taxon>
        <taxon>Deinococcota</taxon>
        <taxon>Deinococci</taxon>
        <taxon>Deinococcales</taxon>
        <taxon>Deinococcaceae</taxon>
        <taxon>Deinococcus</taxon>
    </lineage>
</organism>
<dbReference type="Proteomes" id="UP000277766">
    <property type="component" value="Unassembled WGS sequence"/>
</dbReference>